<sequence length="115" mass="12704">MKRWRTSMPIDSESVTAAEAVGRVLSGRRKGGLALGKIGEREGVFEWSGGGGGGLELEWVERLKPNRRPPLMRAKMQRWDETDGLVTRVLIRRAPPSDQDSCHKTATNGLHGLLL</sequence>
<name>A0A7J0DCZ2_9ERIC</name>
<organism evidence="1 2">
    <name type="scientific">Actinidia rufa</name>
    <dbReference type="NCBI Taxonomy" id="165716"/>
    <lineage>
        <taxon>Eukaryota</taxon>
        <taxon>Viridiplantae</taxon>
        <taxon>Streptophyta</taxon>
        <taxon>Embryophyta</taxon>
        <taxon>Tracheophyta</taxon>
        <taxon>Spermatophyta</taxon>
        <taxon>Magnoliopsida</taxon>
        <taxon>eudicotyledons</taxon>
        <taxon>Gunneridae</taxon>
        <taxon>Pentapetalae</taxon>
        <taxon>asterids</taxon>
        <taxon>Ericales</taxon>
        <taxon>Actinidiaceae</taxon>
        <taxon>Actinidia</taxon>
    </lineage>
</organism>
<keyword evidence="2" id="KW-1185">Reference proteome</keyword>
<proteinExistence type="predicted"/>
<dbReference type="Proteomes" id="UP000585474">
    <property type="component" value="Unassembled WGS sequence"/>
</dbReference>
<evidence type="ECO:0000313" key="1">
    <source>
        <dbReference type="EMBL" id="GFS32461.1"/>
    </source>
</evidence>
<dbReference type="EMBL" id="BJWL01000162">
    <property type="protein sequence ID" value="GFS32461.1"/>
    <property type="molecule type" value="Genomic_DNA"/>
</dbReference>
<dbReference type="AlphaFoldDB" id="A0A7J0DCZ2"/>
<protein>
    <submittedName>
        <fullName evidence="1">Uncharacterized protein</fullName>
    </submittedName>
</protein>
<comment type="caution">
    <text evidence="1">The sequence shown here is derived from an EMBL/GenBank/DDBJ whole genome shotgun (WGS) entry which is preliminary data.</text>
</comment>
<gene>
    <name evidence="1" type="ORF">Acr_00g0022880</name>
</gene>
<accession>A0A7J0DCZ2</accession>
<reference evidence="2" key="1">
    <citation type="submission" date="2019-07" db="EMBL/GenBank/DDBJ databases">
        <title>De Novo Assembly of kiwifruit Actinidia rufa.</title>
        <authorList>
            <person name="Sugita-Konishi S."/>
            <person name="Sato K."/>
            <person name="Mori E."/>
            <person name="Abe Y."/>
            <person name="Kisaki G."/>
            <person name="Hamano K."/>
            <person name="Suezawa K."/>
            <person name="Otani M."/>
            <person name="Fukuda T."/>
            <person name="Manabe T."/>
            <person name="Gomi K."/>
            <person name="Tabuchi M."/>
            <person name="Akimitsu K."/>
            <person name="Kataoka I."/>
        </authorList>
    </citation>
    <scope>NUCLEOTIDE SEQUENCE [LARGE SCALE GENOMIC DNA]</scope>
    <source>
        <strain evidence="2">cv. Fuchu</strain>
    </source>
</reference>
<evidence type="ECO:0000313" key="2">
    <source>
        <dbReference type="Proteomes" id="UP000585474"/>
    </source>
</evidence>